<keyword evidence="1" id="KW-0472">Membrane</keyword>
<keyword evidence="1" id="KW-0812">Transmembrane</keyword>
<dbReference type="Pfam" id="PF00535">
    <property type="entry name" value="Glycos_transf_2"/>
    <property type="match status" value="1"/>
</dbReference>
<dbReference type="AlphaFoldDB" id="A0A3B1CK71"/>
<dbReference type="EMBL" id="UOGF01000018">
    <property type="protein sequence ID" value="VAX26901.1"/>
    <property type="molecule type" value="Genomic_DNA"/>
</dbReference>
<protein>
    <submittedName>
        <fullName evidence="3">Glycosyltransferase</fullName>
    </submittedName>
</protein>
<keyword evidence="3" id="KW-0808">Transferase</keyword>
<evidence type="ECO:0000256" key="1">
    <source>
        <dbReference type="SAM" id="Phobius"/>
    </source>
</evidence>
<organism evidence="3">
    <name type="scientific">hydrothermal vent metagenome</name>
    <dbReference type="NCBI Taxonomy" id="652676"/>
    <lineage>
        <taxon>unclassified sequences</taxon>
        <taxon>metagenomes</taxon>
        <taxon>ecological metagenomes</taxon>
    </lineage>
</organism>
<dbReference type="GO" id="GO:0016740">
    <property type="term" value="F:transferase activity"/>
    <property type="evidence" value="ECO:0007669"/>
    <property type="project" value="UniProtKB-KW"/>
</dbReference>
<proteinExistence type="predicted"/>
<keyword evidence="1" id="KW-1133">Transmembrane helix</keyword>
<dbReference type="PANTHER" id="PTHR48090">
    <property type="entry name" value="UNDECAPRENYL-PHOSPHATE 4-DEOXY-4-FORMAMIDO-L-ARABINOSE TRANSFERASE-RELATED"/>
    <property type="match status" value="1"/>
</dbReference>
<gene>
    <name evidence="3" type="ORF">MNBD_NITROSPIRAE01-837</name>
</gene>
<name>A0A3B1CK71_9ZZZZ</name>
<dbReference type="InterPro" id="IPR001173">
    <property type="entry name" value="Glyco_trans_2-like"/>
</dbReference>
<evidence type="ECO:0000313" key="3">
    <source>
        <dbReference type="EMBL" id="VAX26901.1"/>
    </source>
</evidence>
<sequence>MIKGKKIGVVVPAHNEEKLIGEVITSMPSFVDRIFVVDDCSTDKTAERVRVLAQGQADRVVLMEHTKNLGVGGAIVTGYKQARNEKIDIVAVMAGDAQMDPADLDRVVAPIIEDEADYVKGNRLFRGESWKMIPHHRYLGNSVLSLLTKVASGYWHIADSQSGYTAISHLVLRTLDIDAIYARYGMPNDLLIKLNINNFRVRDVSIRPIYNIGEKSGIRLLSVIPKISWLLLKGFVFRMVNKYIIRDFHPLVFFYFLGTALTPSGFFFGFYLLAVRLSGAGVTATSALFAAFLLISGLQSLFFAMWFDMEYNKHLR</sequence>
<dbReference type="Gene3D" id="3.90.550.10">
    <property type="entry name" value="Spore Coat Polysaccharide Biosynthesis Protein SpsA, Chain A"/>
    <property type="match status" value="1"/>
</dbReference>
<accession>A0A3B1CK71</accession>
<dbReference type="InterPro" id="IPR050256">
    <property type="entry name" value="Glycosyltransferase_2"/>
</dbReference>
<dbReference type="CDD" id="cd04179">
    <property type="entry name" value="DPM_DPG-synthase_like"/>
    <property type="match status" value="1"/>
</dbReference>
<feature type="transmembrane region" description="Helical" evidence="1">
    <location>
        <begin position="252"/>
        <end position="274"/>
    </location>
</feature>
<dbReference type="PANTHER" id="PTHR48090:SF7">
    <property type="entry name" value="RFBJ PROTEIN"/>
    <property type="match status" value="1"/>
</dbReference>
<feature type="transmembrane region" description="Helical" evidence="1">
    <location>
        <begin position="286"/>
        <end position="307"/>
    </location>
</feature>
<evidence type="ECO:0000259" key="2">
    <source>
        <dbReference type="Pfam" id="PF00535"/>
    </source>
</evidence>
<reference evidence="3" key="1">
    <citation type="submission" date="2018-06" db="EMBL/GenBank/DDBJ databases">
        <authorList>
            <person name="Zhirakovskaya E."/>
        </authorList>
    </citation>
    <scope>NUCLEOTIDE SEQUENCE</scope>
</reference>
<dbReference type="SUPFAM" id="SSF53448">
    <property type="entry name" value="Nucleotide-diphospho-sugar transferases"/>
    <property type="match status" value="1"/>
</dbReference>
<feature type="domain" description="Glycosyltransferase 2-like" evidence="2">
    <location>
        <begin position="9"/>
        <end position="168"/>
    </location>
</feature>
<dbReference type="InterPro" id="IPR029044">
    <property type="entry name" value="Nucleotide-diphossugar_trans"/>
</dbReference>